<gene>
    <name evidence="7" type="ORF">FisN_14Lh329</name>
</gene>
<dbReference type="InterPro" id="IPR039770">
    <property type="entry name" value="Rpf2"/>
</dbReference>
<dbReference type="PROSITE" id="PS50833">
    <property type="entry name" value="BRIX"/>
    <property type="match status" value="1"/>
</dbReference>
<comment type="subcellular location">
    <subcellularLocation>
        <location evidence="1 4">Nucleus</location>
        <location evidence="1 4">Nucleolus</location>
    </subcellularLocation>
</comment>
<evidence type="ECO:0000256" key="2">
    <source>
        <dbReference type="ARBA" id="ARBA00010782"/>
    </source>
</evidence>
<protein>
    <recommendedName>
        <fullName evidence="4">Ribosome production factor 2 homolog</fullName>
    </recommendedName>
    <alternativeName>
        <fullName evidence="4">Ribosome biogenesis protein RPF2 homolog</fullName>
    </alternativeName>
</protein>
<proteinExistence type="inferred from homology"/>
<evidence type="ECO:0000256" key="4">
    <source>
        <dbReference type="RuleBase" id="RU367086"/>
    </source>
</evidence>
<keyword evidence="8" id="KW-1185">Reference proteome</keyword>
<dbReference type="GO" id="GO:0005730">
    <property type="term" value="C:nucleolus"/>
    <property type="evidence" value="ECO:0007669"/>
    <property type="project" value="UniProtKB-SubCell"/>
</dbReference>
<keyword evidence="3 4" id="KW-0539">Nucleus</keyword>
<dbReference type="EMBL" id="BDSP01000071">
    <property type="protein sequence ID" value="GAX13656.1"/>
    <property type="molecule type" value="Genomic_DNA"/>
</dbReference>
<dbReference type="GO" id="GO:0000463">
    <property type="term" value="P:maturation of LSU-rRNA from tricistronic rRNA transcript (SSU-rRNA, 5.8S rRNA, LSU-rRNA)"/>
    <property type="evidence" value="ECO:0007669"/>
    <property type="project" value="TreeGrafter"/>
</dbReference>
<comment type="similarity">
    <text evidence="2 4">Belongs to the RPF2 family.</text>
</comment>
<dbReference type="AlphaFoldDB" id="A0A1Z5JI94"/>
<feature type="compositionally biased region" description="Basic and acidic residues" evidence="5">
    <location>
        <begin position="1"/>
        <end position="18"/>
    </location>
</feature>
<dbReference type="Proteomes" id="UP000198406">
    <property type="component" value="Unassembled WGS sequence"/>
</dbReference>
<evidence type="ECO:0000313" key="7">
    <source>
        <dbReference type="EMBL" id="GAX13656.1"/>
    </source>
</evidence>
<accession>A0A1Z5JI94</accession>
<dbReference type="PANTHER" id="PTHR12728:SF0">
    <property type="entry name" value="RIBOSOME PRODUCTION FACTOR 2 HOMOLOG"/>
    <property type="match status" value="1"/>
</dbReference>
<comment type="caution">
    <text evidence="7">The sequence shown here is derived from an EMBL/GenBank/DDBJ whole genome shotgun (WGS) entry which is preliminary data.</text>
</comment>
<feature type="region of interest" description="Disordered" evidence="5">
    <location>
        <begin position="1"/>
        <end position="27"/>
    </location>
</feature>
<organism evidence="7 8">
    <name type="scientific">Fistulifera solaris</name>
    <name type="common">Oleaginous diatom</name>
    <dbReference type="NCBI Taxonomy" id="1519565"/>
    <lineage>
        <taxon>Eukaryota</taxon>
        <taxon>Sar</taxon>
        <taxon>Stramenopiles</taxon>
        <taxon>Ochrophyta</taxon>
        <taxon>Bacillariophyta</taxon>
        <taxon>Bacillariophyceae</taxon>
        <taxon>Bacillariophycidae</taxon>
        <taxon>Naviculales</taxon>
        <taxon>Naviculaceae</taxon>
        <taxon>Fistulifera</taxon>
    </lineage>
</organism>
<dbReference type="GO" id="GO:0019843">
    <property type="term" value="F:rRNA binding"/>
    <property type="evidence" value="ECO:0007669"/>
    <property type="project" value="UniProtKB-UniRule"/>
</dbReference>
<reference evidence="7 8" key="1">
    <citation type="journal article" date="2015" name="Plant Cell">
        <title>Oil accumulation by the oleaginous diatom Fistulifera solaris as revealed by the genome and transcriptome.</title>
        <authorList>
            <person name="Tanaka T."/>
            <person name="Maeda Y."/>
            <person name="Veluchamy A."/>
            <person name="Tanaka M."/>
            <person name="Abida H."/>
            <person name="Marechal E."/>
            <person name="Bowler C."/>
            <person name="Muto M."/>
            <person name="Sunaga Y."/>
            <person name="Tanaka M."/>
            <person name="Yoshino T."/>
            <person name="Taniguchi T."/>
            <person name="Fukuda Y."/>
            <person name="Nemoto M."/>
            <person name="Matsumoto M."/>
            <person name="Wong P.S."/>
            <person name="Aburatani S."/>
            <person name="Fujibuchi W."/>
        </authorList>
    </citation>
    <scope>NUCLEOTIDE SEQUENCE [LARGE SCALE GENOMIC DNA]</scope>
    <source>
        <strain evidence="7 8">JPCC DA0580</strain>
    </source>
</reference>
<dbReference type="Pfam" id="PF04427">
    <property type="entry name" value="Brix"/>
    <property type="match status" value="1"/>
</dbReference>
<sequence>MAPTEQQRKASRTKELSGSKKVPNARVQRYLKSTESKLKEDGKNTLLLKGIKASEAMSRVLQELRALQAPRVKLLNKKNQIVPFEDQQSLEFLSTKNDCALFAVASHNKKRPNNLVIGRTFDHQVLDMAELGILRFKSSLRDYGGQVFKKRIGTKPLLMFQGDLWQQYSTTDYPNLQNLLTDFYRGQVVDKILATGIDHIIVFTIAPAQGTVLIHQRTYHIQLKKNPKDLSSKIPVPLLQPCGPDFDFVLRRTMWADSDLAKAARRQPAELRKKKTEKNKNKTTTIFGETMGRLHLEKQNVEKMGGRKNKALRRAEKAAADQESMAVESELDREKEEMGREFKREFGFVEQD</sequence>
<dbReference type="PANTHER" id="PTHR12728">
    <property type="entry name" value="BRIX DOMAIN CONTAINING PROTEIN"/>
    <property type="match status" value="1"/>
</dbReference>
<dbReference type="InterPro" id="IPR007109">
    <property type="entry name" value="Brix"/>
</dbReference>
<feature type="domain" description="Brix" evidence="6">
    <location>
        <begin position="43"/>
        <end position="259"/>
    </location>
</feature>
<evidence type="ECO:0000313" key="8">
    <source>
        <dbReference type="Proteomes" id="UP000198406"/>
    </source>
</evidence>
<feature type="region of interest" description="Disordered" evidence="5">
    <location>
        <begin position="303"/>
        <end position="338"/>
    </location>
</feature>
<evidence type="ECO:0000259" key="6">
    <source>
        <dbReference type="PROSITE" id="PS50833"/>
    </source>
</evidence>
<name>A0A1Z5JI94_FISSO</name>
<dbReference type="SMART" id="SM00879">
    <property type="entry name" value="Brix"/>
    <property type="match status" value="1"/>
</dbReference>
<dbReference type="GO" id="GO:0000027">
    <property type="term" value="P:ribosomal large subunit assembly"/>
    <property type="evidence" value="ECO:0007669"/>
    <property type="project" value="InterPro"/>
</dbReference>
<evidence type="ECO:0000256" key="5">
    <source>
        <dbReference type="SAM" id="MobiDB-lite"/>
    </source>
</evidence>
<evidence type="ECO:0000256" key="3">
    <source>
        <dbReference type="ARBA" id="ARBA00023242"/>
    </source>
</evidence>
<dbReference type="InParanoid" id="A0A1Z5JI94"/>
<evidence type="ECO:0000256" key="1">
    <source>
        <dbReference type="ARBA" id="ARBA00004604"/>
    </source>
</evidence>
<dbReference type="OrthoDB" id="407658at2759"/>